<protein>
    <submittedName>
        <fullName evidence="7 8">Juvenile hormone esterase-like isoform X1</fullName>
    </submittedName>
</protein>
<dbReference type="GO" id="GO:0052689">
    <property type="term" value="F:carboxylic ester hydrolase activity"/>
    <property type="evidence" value="ECO:0007669"/>
    <property type="project" value="UniProtKB-KW"/>
</dbReference>
<gene>
    <name evidence="7 8" type="primary">LOC115889333</name>
</gene>
<dbReference type="RefSeq" id="XP_030765167.1">
    <property type="nucleotide sequence ID" value="XM_030909307.1"/>
</dbReference>
<proteinExistence type="inferred from homology"/>
<organism evidence="6 7">
    <name type="scientific">Sitophilus oryzae</name>
    <name type="common">Rice weevil</name>
    <name type="synonym">Curculio oryzae</name>
    <dbReference type="NCBI Taxonomy" id="7048"/>
    <lineage>
        <taxon>Eukaryota</taxon>
        <taxon>Metazoa</taxon>
        <taxon>Ecdysozoa</taxon>
        <taxon>Arthropoda</taxon>
        <taxon>Hexapoda</taxon>
        <taxon>Insecta</taxon>
        <taxon>Pterygota</taxon>
        <taxon>Neoptera</taxon>
        <taxon>Endopterygota</taxon>
        <taxon>Coleoptera</taxon>
        <taxon>Polyphaga</taxon>
        <taxon>Cucujiformia</taxon>
        <taxon>Curculionidae</taxon>
        <taxon>Dryophthorinae</taxon>
        <taxon>Sitophilus</taxon>
    </lineage>
</organism>
<name>A0A6J2YP95_SITOR</name>
<evidence type="ECO:0000313" key="8">
    <source>
        <dbReference type="RefSeq" id="XP_030765168.1"/>
    </source>
</evidence>
<keyword evidence="2" id="KW-0719">Serine esterase</keyword>
<feature type="domain" description="Carboxylesterase type B" evidence="5">
    <location>
        <begin position="4"/>
        <end position="533"/>
    </location>
</feature>
<evidence type="ECO:0000313" key="7">
    <source>
        <dbReference type="RefSeq" id="XP_030765167.1"/>
    </source>
</evidence>
<comment type="similarity">
    <text evidence="1">Belongs to the type-B carboxylesterase/lipase family.</text>
</comment>
<dbReference type="InterPro" id="IPR002018">
    <property type="entry name" value="CarbesteraseB"/>
</dbReference>
<reference evidence="7 8" key="1">
    <citation type="submission" date="2025-04" db="UniProtKB">
        <authorList>
            <consortium name="RefSeq"/>
        </authorList>
    </citation>
    <scope>IDENTIFICATION</scope>
    <source>
        <tissue evidence="7 8">Gonads</tissue>
    </source>
</reference>
<evidence type="ECO:0000256" key="1">
    <source>
        <dbReference type="ARBA" id="ARBA00005964"/>
    </source>
</evidence>
<dbReference type="KEGG" id="soy:115889333"/>
<dbReference type="PANTHER" id="PTHR43142:SF1">
    <property type="entry name" value="CARBOXYLIC ESTER HYDROLASE"/>
    <property type="match status" value="1"/>
</dbReference>
<dbReference type="GeneID" id="115889333"/>
<evidence type="ECO:0000256" key="3">
    <source>
        <dbReference type="ARBA" id="ARBA00022801"/>
    </source>
</evidence>
<dbReference type="PANTHER" id="PTHR43142">
    <property type="entry name" value="CARBOXYLIC ESTER HYDROLASE"/>
    <property type="match status" value="1"/>
</dbReference>
<dbReference type="SUPFAM" id="SSF53474">
    <property type="entry name" value="alpha/beta-Hydrolases"/>
    <property type="match status" value="1"/>
</dbReference>
<accession>A0A6J2YP95</accession>
<dbReference type="OrthoDB" id="19653at2759"/>
<sequence length="546" mass="60954">MVEEPIISVKEGKLCGLISEDARGNKFYSFLGIPYAKPPIGPLRFKAPLPIDPWEGVFNAIDDGNLCVQEDPLTKTMQGSEDCLNLNVYTPCLQSSSDTLNPPLKPVMVYIHGGSFLAGSNLKSLHGPEFLVAEDIVVVSINYRLGIFGFLSLEDHKLNIPGNAALKDMVLALKWVQRNIRCFMGDPKNVTIFGNSAGAAAVHFLVLSPLAKGLFHKALCQSGSALSSWAYGIRNGKVIGRAMGLEEKSEEEVLAYLMEASSEEIFEAQCKINSETVQGNRTRFIGVVVEPKSCKCEKLFSTHPVKILQSGKYNKVPILMGYNSGDGMIVDAMVAPELNYVYWTDKEFNVPGLLQLKKGSTLSKQLGEEIIKFYFGNGDISRDTHLQEFYDVSKITTDNSFLRGIYASVKIHRNTSKVPIYMYRLSLESELNFYKKILGIELPGVCHADELGYLFRTILTEIPSPGSIEDVAQRRMTRLWTNFAKYGNPTPYLDPSVGLIWPRVMDANRIPFLDIGQNLRIDENPEDNRMKFWDKIYAKGKLCSKL</sequence>
<dbReference type="Pfam" id="PF00135">
    <property type="entry name" value="COesterase"/>
    <property type="match status" value="1"/>
</dbReference>
<evidence type="ECO:0000256" key="2">
    <source>
        <dbReference type="ARBA" id="ARBA00022487"/>
    </source>
</evidence>
<keyword evidence="3" id="KW-0378">Hydrolase</keyword>
<evidence type="ECO:0000256" key="4">
    <source>
        <dbReference type="ARBA" id="ARBA00023180"/>
    </source>
</evidence>
<evidence type="ECO:0000313" key="6">
    <source>
        <dbReference type="Proteomes" id="UP000504635"/>
    </source>
</evidence>
<dbReference type="InterPro" id="IPR029058">
    <property type="entry name" value="AB_hydrolase_fold"/>
</dbReference>
<dbReference type="Gene3D" id="3.40.50.1820">
    <property type="entry name" value="alpha/beta hydrolase"/>
    <property type="match status" value="1"/>
</dbReference>
<keyword evidence="6" id="KW-1185">Reference proteome</keyword>
<dbReference type="Proteomes" id="UP000504635">
    <property type="component" value="Unplaced"/>
</dbReference>
<dbReference type="RefSeq" id="XP_030765168.1">
    <property type="nucleotide sequence ID" value="XM_030909308.1"/>
</dbReference>
<keyword evidence="4" id="KW-0325">Glycoprotein</keyword>
<dbReference type="AlphaFoldDB" id="A0A6J2YP95"/>
<evidence type="ECO:0000259" key="5">
    <source>
        <dbReference type="Pfam" id="PF00135"/>
    </source>
</evidence>